<comment type="caution">
    <text evidence="3">The sequence shown here is derived from an EMBL/GenBank/DDBJ whole genome shotgun (WGS) entry which is preliminary data.</text>
</comment>
<dbReference type="Gene3D" id="3.40.50.720">
    <property type="entry name" value="NAD(P)-binding Rossmann-like Domain"/>
    <property type="match status" value="1"/>
</dbReference>
<accession>R7ZLN6</accession>
<dbReference type="PATRIC" id="fig|1288963.3.peg.4489"/>
<name>R7ZLN6_9BACT</name>
<keyword evidence="2" id="KW-0560">Oxidoreductase</keyword>
<dbReference type="STRING" id="1232681.ADIS_4500"/>
<comment type="similarity">
    <text evidence="1">Belongs to the short-chain dehydrogenases/reductases (SDR) family.</text>
</comment>
<dbReference type="InterPro" id="IPR051122">
    <property type="entry name" value="SDR_DHRS6-like"/>
</dbReference>
<dbReference type="OrthoDB" id="9803333at2"/>
<protein>
    <submittedName>
        <fullName evidence="3">Dehydrogenase with different specificities</fullName>
    </submittedName>
</protein>
<dbReference type="PRINTS" id="PR00081">
    <property type="entry name" value="GDHRDH"/>
</dbReference>
<dbReference type="EMBL" id="AQHR01000112">
    <property type="protein sequence ID" value="EON75011.1"/>
    <property type="molecule type" value="Genomic_DNA"/>
</dbReference>
<gene>
    <name evidence="3" type="ORF">ADIS_4500</name>
</gene>
<evidence type="ECO:0000256" key="2">
    <source>
        <dbReference type="ARBA" id="ARBA00023002"/>
    </source>
</evidence>
<dbReference type="CDD" id="cd05233">
    <property type="entry name" value="SDR_c"/>
    <property type="match status" value="1"/>
</dbReference>
<evidence type="ECO:0000313" key="3">
    <source>
        <dbReference type="EMBL" id="EON75011.1"/>
    </source>
</evidence>
<evidence type="ECO:0000313" key="4">
    <source>
        <dbReference type="Proteomes" id="UP000013909"/>
    </source>
</evidence>
<proteinExistence type="inferred from homology"/>
<dbReference type="InterPro" id="IPR036291">
    <property type="entry name" value="NAD(P)-bd_dom_sf"/>
</dbReference>
<dbReference type="Pfam" id="PF13561">
    <property type="entry name" value="adh_short_C2"/>
    <property type="match status" value="1"/>
</dbReference>
<dbReference type="PANTHER" id="PTHR43477">
    <property type="entry name" value="DIHYDROANTICAPSIN 7-DEHYDROGENASE"/>
    <property type="match status" value="1"/>
</dbReference>
<dbReference type="PROSITE" id="PS51257">
    <property type="entry name" value="PROKAR_LIPOPROTEIN"/>
    <property type="match status" value="1"/>
</dbReference>
<dbReference type="GO" id="GO:0016491">
    <property type="term" value="F:oxidoreductase activity"/>
    <property type="evidence" value="ECO:0007669"/>
    <property type="project" value="UniProtKB-KW"/>
</dbReference>
<evidence type="ECO:0000256" key="1">
    <source>
        <dbReference type="ARBA" id="ARBA00006484"/>
    </source>
</evidence>
<dbReference type="InterPro" id="IPR002347">
    <property type="entry name" value="SDR_fam"/>
</dbReference>
<dbReference type="AlphaFoldDB" id="R7ZLN6"/>
<organism evidence="3 4">
    <name type="scientific">Lunatimonas lonarensis</name>
    <dbReference type="NCBI Taxonomy" id="1232681"/>
    <lineage>
        <taxon>Bacteria</taxon>
        <taxon>Pseudomonadati</taxon>
        <taxon>Bacteroidota</taxon>
        <taxon>Cytophagia</taxon>
        <taxon>Cytophagales</taxon>
        <taxon>Cyclobacteriaceae</taxon>
    </lineage>
</organism>
<dbReference type="Proteomes" id="UP000013909">
    <property type="component" value="Unassembled WGS sequence"/>
</dbReference>
<dbReference type="RefSeq" id="WP_010856613.1">
    <property type="nucleotide sequence ID" value="NZ_AQHR01000112.1"/>
</dbReference>
<dbReference type="SUPFAM" id="SSF51735">
    <property type="entry name" value="NAD(P)-binding Rossmann-fold domains"/>
    <property type="match status" value="1"/>
</dbReference>
<reference evidence="3 4" key="1">
    <citation type="submission" date="2013-02" db="EMBL/GenBank/DDBJ databases">
        <title>A novel strain isolated from Lonar lake, Maharashtra, India.</title>
        <authorList>
            <person name="Singh A."/>
        </authorList>
    </citation>
    <scope>NUCLEOTIDE SEQUENCE [LARGE SCALE GENOMIC DNA]</scope>
    <source>
        <strain evidence="3 4">AK24</strain>
    </source>
</reference>
<sequence length="226" mass="23887">MKGKNIVVIGGNSGIGGCLVTQLRDAGANVLVFSRRESGSGHLDVTDLDQNLKDVPEVVHGFVYCPGSITLKPFQRLTREDFLTDYEINVLGAVRTIQACFKSLKQAQGASVVLFSTVAVQTGLGFHASIAAAKGAVEGLTRSLAAEWSSQKIRVNAVAPSLTDTPLAGQLLSTPDKKEAAGKRHPLGRHGSVEDSAHAAFFLLSDQSTWITGQVMQVDGGMSAIR</sequence>
<dbReference type="PANTHER" id="PTHR43477:SF1">
    <property type="entry name" value="DIHYDROANTICAPSIN 7-DEHYDROGENASE"/>
    <property type="match status" value="1"/>
</dbReference>
<keyword evidence="4" id="KW-1185">Reference proteome</keyword>